<proteinExistence type="predicted"/>
<keyword evidence="2" id="KW-1185">Reference proteome</keyword>
<gene>
    <name evidence="1" type="ORF">ATZ36_07180</name>
</gene>
<dbReference type="AlphaFoldDB" id="A0A1E5IHC6"/>
<protein>
    <submittedName>
        <fullName evidence="1">Uncharacterized protein</fullName>
    </submittedName>
</protein>
<evidence type="ECO:0000313" key="1">
    <source>
        <dbReference type="EMBL" id="OEG69897.1"/>
    </source>
</evidence>
<sequence>MPINIQKLPMPNTPPSPDRYSLLVTSNMPQRFMTKLLCTARTSISFLNLNQKETFLPKNSQEAQGKINEIVIFPLLSRIFFSWLPLPITLPSLMQTTNNN</sequence>
<comment type="caution">
    <text evidence="1">The sequence shown here is derived from an EMBL/GenBank/DDBJ whole genome shotgun (WGS) entry which is preliminary data.</text>
</comment>
<dbReference type="EMBL" id="LNVX01000537">
    <property type="protein sequence ID" value="OEG69897.1"/>
    <property type="molecule type" value="Genomic_DNA"/>
</dbReference>
<dbReference type="Proteomes" id="UP000095237">
    <property type="component" value="Unassembled WGS sequence"/>
</dbReference>
<accession>A0A1E5IHC6</accession>
<organism evidence="1 2">
    <name type="scientific">Endomicrobium trichonymphae</name>
    <dbReference type="NCBI Taxonomy" id="1408204"/>
    <lineage>
        <taxon>Bacteria</taxon>
        <taxon>Pseudomonadati</taxon>
        <taxon>Elusimicrobiota</taxon>
        <taxon>Endomicrobiia</taxon>
        <taxon>Endomicrobiales</taxon>
        <taxon>Endomicrobiaceae</taxon>
        <taxon>Candidatus Endomicrobiellum</taxon>
    </lineage>
</organism>
<reference evidence="1 2" key="1">
    <citation type="submission" date="2015-11" db="EMBL/GenBank/DDBJ databases">
        <title>Evidence for parallel genomic evolution in an endosymbiosis of termite gut flagellates.</title>
        <authorList>
            <person name="Zheng H."/>
        </authorList>
    </citation>
    <scope>NUCLEOTIDE SEQUENCE [LARGE SCALE GENOMIC DNA]</scope>
    <source>
        <strain evidence="1 2">CET450</strain>
    </source>
</reference>
<evidence type="ECO:0000313" key="2">
    <source>
        <dbReference type="Proteomes" id="UP000095237"/>
    </source>
</evidence>
<name>A0A1E5IHC6_ENDTX</name>